<dbReference type="Pfam" id="PF03572">
    <property type="entry name" value="Peptidase_S41"/>
    <property type="match status" value="1"/>
</dbReference>
<accession>A0A9X1ZEM7</accession>
<dbReference type="NCBIfam" id="TIGR00225">
    <property type="entry name" value="prc"/>
    <property type="match status" value="1"/>
</dbReference>
<dbReference type="InterPro" id="IPR055210">
    <property type="entry name" value="CtpA/B_N"/>
</dbReference>
<evidence type="ECO:0000256" key="2">
    <source>
        <dbReference type="ARBA" id="ARBA00022670"/>
    </source>
</evidence>
<evidence type="ECO:0000259" key="7">
    <source>
        <dbReference type="PROSITE" id="PS50106"/>
    </source>
</evidence>
<keyword evidence="6" id="KW-0732">Signal</keyword>
<proteinExistence type="inferred from homology"/>
<evidence type="ECO:0000256" key="3">
    <source>
        <dbReference type="ARBA" id="ARBA00022801"/>
    </source>
</evidence>
<feature type="chain" id="PRO_5040961490" evidence="6">
    <location>
        <begin position="26"/>
        <end position="401"/>
    </location>
</feature>
<dbReference type="InterPro" id="IPR005151">
    <property type="entry name" value="Tail-specific_protease"/>
</dbReference>
<evidence type="ECO:0000256" key="4">
    <source>
        <dbReference type="ARBA" id="ARBA00022825"/>
    </source>
</evidence>
<dbReference type="GO" id="GO:0030288">
    <property type="term" value="C:outer membrane-bounded periplasmic space"/>
    <property type="evidence" value="ECO:0007669"/>
    <property type="project" value="TreeGrafter"/>
</dbReference>
<comment type="similarity">
    <text evidence="1 5">Belongs to the peptidase S41A family.</text>
</comment>
<dbReference type="Gene3D" id="3.30.750.44">
    <property type="match status" value="1"/>
</dbReference>
<dbReference type="SUPFAM" id="SSF50156">
    <property type="entry name" value="PDZ domain-like"/>
    <property type="match status" value="1"/>
</dbReference>
<dbReference type="InterPro" id="IPR029045">
    <property type="entry name" value="ClpP/crotonase-like_dom_sf"/>
</dbReference>
<evidence type="ECO:0000313" key="8">
    <source>
        <dbReference type="EMBL" id="MCL1140939.1"/>
    </source>
</evidence>
<dbReference type="PROSITE" id="PS50106">
    <property type="entry name" value="PDZ"/>
    <property type="match status" value="1"/>
</dbReference>
<keyword evidence="2 5" id="KW-0645">Protease</keyword>
<protein>
    <submittedName>
        <fullName evidence="8">S41 family peptidase</fullName>
    </submittedName>
</protein>
<evidence type="ECO:0000256" key="5">
    <source>
        <dbReference type="RuleBase" id="RU004404"/>
    </source>
</evidence>
<organism evidence="8 9">
    <name type="scientific">Shewanella pneumatophori</name>
    <dbReference type="NCBI Taxonomy" id="314092"/>
    <lineage>
        <taxon>Bacteria</taxon>
        <taxon>Pseudomonadati</taxon>
        <taxon>Pseudomonadota</taxon>
        <taxon>Gammaproteobacteria</taxon>
        <taxon>Alteromonadales</taxon>
        <taxon>Shewanellaceae</taxon>
        <taxon>Shewanella</taxon>
    </lineage>
</organism>
<dbReference type="RefSeq" id="WP_248951908.1">
    <property type="nucleotide sequence ID" value="NZ_JAKILB010000021.1"/>
</dbReference>
<dbReference type="SUPFAM" id="SSF52096">
    <property type="entry name" value="ClpP/crotonase"/>
    <property type="match status" value="1"/>
</dbReference>
<dbReference type="Pfam" id="PF22694">
    <property type="entry name" value="CtpB_N-like"/>
    <property type="match status" value="1"/>
</dbReference>
<gene>
    <name evidence="8" type="ORF">L2740_20570</name>
</gene>
<dbReference type="PANTHER" id="PTHR32060">
    <property type="entry name" value="TAIL-SPECIFIC PROTEASE"/>
    <property type="match status" value="1"/>
</dbReference>
<dbReference type="GO" id="GO:0008236">
    <property type="term" value="F:serine-type peptidase activity"/>
    <property type="evidence" value="ECO:0007669"/>
    <property type="project" value="UniProtKB-KW"/>
</dbReference>
<sequence length="401" mass="43801">MTQCIRYFCCVFAGLALGISLTLVGQEHSQQYKQRINYPMLLDVIDTIETYYVDKISEEELIEGAIEGIFLKLDPYSSFLDKQSFTSVQESNNGEYFGFGVEIATDNDQITIVTPFAESPAAAAGIKPGDRVIKLNDQLVTADKLESLLKQIKQHSYDKLPIELEMLRANSEDTYTVTLQPSIIAINSVEAAILDNKIGYIRLSSFQENTTPKLVKQLSAWQSAELNGIILDLRNNPGGLLDQAITIADLFLDKGRIVATEGRFFDANSDYYASPQTMAANTPITVLINKGSASASEVLAAALQDNGRATVIGQTSFGKGTIQSLIPTLMDGNAIKLTIAKYTTPNGKDIHSKGIEPDIKIEIEAVSDEESMPIIATNSLRESVAQDKLVSSAIAWIKAEN</sequence>
<keyword evidence="4 5" id="KW-0720">Serine protease</keyword>
<dbReference type="PANTHER" id="PTHR32060:SF30">
    <property type="entry name" value="CARBOXY-TERMINAL PROCESSING PROTEASE CTPA"/>
    <property type="match status" value="1"/>
</dbReference>
<dbReference type="CDD" id="cd07560">
    <property type="entry name" value="Peptidase_S41_CPP"/>
    <property type="match status" value="1"/>
</dbReference>
<feature type="domain" description="PDZ" evidence="7">
    <location>
        <begin position="85"/>
        <end position="151"/>
    </location>
</feature>
<dbReference type="InterPro" id="IPR001478">
    <property type="entry name" value="PDZ"/>
</dbReference>
<dbReference type="Proteomes" id="UP001139293">
    <property type="component" value="Unassembled WGS sequence"/>
</dbReference>
<evidence type="ECO:0000256" key="6">
    <source>
        <dbReference type="SAM" id="SignalP"/>
    </source>
</evidence>
<evidence type="ECO:0000256" key="1">
    <source>
        <dbReference type="ARBA" id="ARBA00009179"/>
    </source>
</evidence>
<dbReference type="Pfam" id="PF13180">
    <property type="entry name" value="PDZ_2"/>
    <property type="match status" value="1"/>
</dbReference>
<feature type="signal peptide" evidence="6">
    <location>
        <begin position="1"/>
        <end position="25"/>
    </location>
</feature>
<keyword evidence="9" id="KW-1185">Reference proteome</keyword>
<keyword evidence="3 5" id="KW-0378">Hydrolase</keyword>
<evidence type="ECO:0000313" key="9">
    <source>
        <dbReference type="Proteomes" id="UP001139293"/>
    </source>
</evidence>
<dbReference type="Gene3D" id="3.90.226.10">
    <property type="entry name" value="2-enoyl-CoA Hydratase, Chain A, domain 1"/>
    <property type="match status" value="1"/>
</dbReference>
<dbReference type="AlphaFoldDB" id="A0A9X1ZEM7"/>
<dbReference type="GO" id="GO:0004175">
    <property type="term" value="F:endopeptidase activity"/>
    <property type="evidence" value="ECO:0007669"/>
    <property type="project" value="TreeGrafter"/>
</dbReference>
<dbReference type="InterPro" id="IPR004447">
    <property type="entry name" value="Peptidase_S41A"/>
</dbReference>
<dbReference type="GO" id="GO:0007165">
    <property type="term" value="P:signal transduction"/>
    <property type="evidence" value="ECO:0007669"/>
    <property type="project" value="TreeGrafter"/>
</dbReference>
<dbReference type="Gene3D" id="2.30.42.10">
    <property type="match status" value="1"/>
</dbReference>
<dbReference type="GO" id="GO:0006508">
    <property type="term" value="P:proteolysis"/>
    <property type="evidence" value="ECO:0007669"/>
    <property type="project" value="UniProtKB-KW"/>
</dbReference>
<dbReference type="FunFam" id="3.90.226.10:FF:000029">
    <property type="entry name" value="Peptidase, S41 family"/>
    <property type="match status" value="1"/>
</dbReference>
<comment type="caution">
    <text evidence="8">The sequence shown here is derived from an EMBL/GenBank/DDBJ whole genome shotgun (WGS) entry which is preliminary data.</text>
</comment>
<dbReference type="SMART" id="SM00228">
    <property type="entry name" value="PDZ"/>
    <property type="match status" value="1"/>
</dbReference>
<dbReference type="EMBL" id="JAKILB010000021">
    <property type="protein sequence ID" value="MCL1140939.1"/>
    <property type="molecule type" value="Genomic_DNA"/>
</dbReference>
<reference evidence="8" key="1">
    <citation type="submission" date="2022-01" db="EMBL/GenBank/DDBJ databases">
        <title>Whole genome-based taxonomy of the Shewanellaceae.</title>
        <authorList>
            <person name="Martin-Rodriguez A.J."/>
        </authorList>
    </citation>
    <scope>NUCLEOTIDE SEQUENCE</scope>
    <source>
        <strain evidence="8">KCTC 23973</strain>
    </source>
</reference>
<dbReference type="InterPro" id="IPR036034">
    <property type="entry name" value="PDZ_sf"/>
</dbReference>
<name>A0A9X1ZEM7_9GAMM</name>
<dbReference type="SMART" id="SM00245">
    <property type="entry name" value="TSPc"/>
    <property type="match status" value="1"/>
</dbReference>